<dbReference type="InterPro" id="IPR036056">
    <property type="entry name" value="Fibrinogen-like_C"/>
</dbReference>
<dbReference type="AlphaFoldDB" id="A0A8S3SMD9"/>
<gene>
    <name evidence="3" type="ORF">MEDL_31752</name>
</gene>
<reference evidence="3" key="1">
    <citation type="submission" date="2021-03" db="EMBL/GenBank/DDBJ databases">
        <authorList>
            <person name="Bekaert M."/>
        </authorList>
    </citation>
    <scope>NUCLEOTIDE SEQUENCE</scope>
</reference>
<evidence type="ECO:0000259" key="2">
    <source>
        <dbReference type="PROSITE" id="PS51406"/>
    </source>
</evidence>
<proteinExistence type="predicted"/>
<dbReference type="PROSITE" id="PS00514">
    <property type="entry name" value="FIBRINOGEN_C_1"/>
    <property type="match status" value="1"/>
</dbReference>
<dbReference type="Gene3D" id="4.10.530.10">
    <property type="entry name" value="Gamma-fibrinogen Carboxyl Terminal Fragment, domain 2"/>
    <property type="match status" value="1"/>
</dbReference>
<sequence length="240" mass="28430">MLNEYSSKLEKSHTRYDQKLSEMHSEYDNRFSDLSENQSENVTKFMENVHAWQNTLMQSMNEYSSKLEESHTRYDQKLAELYLEDQTSQISKEVITNFTDLKTDMEDWKNDKVADLIKAVSMNFTQLETKMIDGHPKRFNGVTEFYRNWQDYEKGFGDLNEEFWLGDSMTYHNNMPFSTYDRDNDKSSSNCADYSNMKGAWWYNSCWRSSLNGKYSNSSSLGGIKYEAWRGYYKALQSLQ</sequence>
<dbReference type="SUPFAM" id="SSF56496">
    <property type="entry name" value="Fibrinogen C-terminal domain-like"/>
    <property type="match status" value="1"/>
</dbReference>
<protein>
    <submittedName>
        <fullName evidence="3">TN</fullName>
    </submittedName>
</protein>
<dbReference type="EMBL" id="CAJPWZ010001586">
    <property type="protein sequence ID" value="CAG2218091.1"/>
    <property type="molecule type" value="Genomic_DNA"/>
</dbReference>
<feature type="domain" description="Fibrinogen C-terminal" evidence="2">
    <location>
        <begin position="166"/>
        <end position="240"/>
    </location>
</feature>
<organism evidence="3 4">
    <name type="scientific">Mytilus edulis</name>
    <name type="common">Blue mussel</name>
    <dbReference type="NCBI Taxonomy" id="6550"/>
    <lineage>
        <taxon>Eukaryota</taxon>
        <taxon>Metazoa</taxon>
        <taxon>Spiralia</taxon>
        <taxon>Lophotrochozoa</taxon>
        <taxon>Mollusca</taxon>
        <taxon>Bivalvia</taxon>
        <taxon>Autobranchia</taxon>
        <taxon>Pteriomorphia</taxon>
        <taxon>Mytilida</taxon>
        <taxon>Mytiloidea</taxon>
        <taxon>Mytilidae</taxon>
        <taxon>Mytilinae</taxon>
        <taxon>Mytilus</taxon>
    </lineage>
</organism>
<keyword evidence="1" id="KW-1015">Disulfide bond</keyword>
<dbReference type="Gene3D" id="3.90.215.10">
    <property type="entry name" value="Gamma Fibrinogen, chain A, domain 1"/>
    <property type="match status" value="1"/>
</dbReference>
<dbReference type="InterPro" id="IPR020837">
    <property type="entry name" value="Fibrinogen_CS"/>
</dbReference>
<evidence type="ECO:0000313" key="4">
    <source>
        <dbReference type="Proteomes" id="UP000683360"/>
    </source>
</evidence>
<dbReference type="PANTHER" id="PTHR19143">
    <property type="entry name" value="FIBRINOGEN/TENASCIN/ANGIOPOEITIN"/>
    <property type="match status" value="1"/>
</dbReference>
<keyword evidence="4" id="KW-1185">Reference proteome</keyword>
<dbReference type="Proteomes" id="UP000683360">
    <property type="component" value="Unassembled WGS sequence"/>
</dbReference>
<evidence type="ECO:0000313" key="3">
    <source>
        <dbReference type="EMBL" id="CAG2218091.1"/>
    </source>
</evidence>
<comment type="caution">
    <text evidence="3">The sequence shown here is derived from an EMBL/GenBank/DDBJ whole genome shotgun (WGS) entry which is preliminary data.</text>
</comment>
<accession>A0A8S3SMD9</accession>
<dbReference type="InterPro" id="IPR002181">
    <property type="entry name" value="Fibrinogen_a/b/g_C_dom"/>
</dbReference>
<dbReference type="InterPro" id="IPR014716">
    <property type="entry name" value="Fibrinogen_a/b/g_C_1"/>
</dbReference>
<dbReference type="SMART" id="SM00186">
    <property type="entry name" value="FBG"/>
    <property type="match status" value="1"/>
</dbReference>
<dbReference type="OrthoDB" id="6121324at2759"/>
<name>A0A8S3SMD9_MYTED</name>
<dbReference type="Pfam" id="PF00147">
    <property type="entry name" value="Fibrinogen_C"/>
    <property type="match status" value="1"/>
</dbReference>
<dbReference type="GO" id="GO:0005615">
    <property type="term" value="C:extracellular space"/>
    <property type="evidence" value="ECO:0007669"/>
    <property type="project" value="TreeGrafter"/>
</dbReference>
<evidence type="ECO:0000256" key="1">
    <source>
        <dbReference type="ARBA" id="ARBA00023157"/>
    </source>
</evidence>
<dbReference type="InterPro" id="IPR050373">
    <property type="entry name" value="Fibrinogen_C-term_domain"/>
</dbReference>
<dbReference type="PROSITE" id="PS51406">
    <property type="entry name" value="FIBRINOGEN_C_2"/>
    <property type="match status" value="1"/>
</dbReference>